<gene>
    <name evidence="9" type="ORF">METZ01_LOCUS8196</name>
</gene>
<dbReference type="GO" id="GO:0003774">
    <property type="term" value="F:cytoskeletal motor activity"/>
    <property type="evidence" value="ECO:0007669"/>
    <property type="project" value="InterPro"/>
</dbReference>
<organism evidence="9">
    <name type="scientific">marine metagenome</name>
    <dbReference type="NCBI Taxonomy" id="408172"/>
    <lineage>
        <taxon>unclassified sequences</taxon>
        <taxon>metagenomes</taxon>
        <taxon>ecological metagenomes</taxon>
    </lineage>
</organism>
<dbReference type="InterPro" id="IPR051469">
    <property type="entry name" value="FliN/MopA/SpaO"/>
</dbReference>
<name>A0A381NL54_9ZZZZ</name>
<keyword evidence="3" id="KW-1003">Cell membrane</keyword>
<evidence type="ECO:0000313" key="9">
    <source>
        <dbReference type="EMBL" id="SUZ55342.1"/>
    </source>
</evidence>
<dbReference type="PRINTS" id="PR00956">
    <property type="entry name" value="FLGMOTORFLIN"/>
</dbReference>
<reference evidence="9" key="1">
    <citation type="submission" date="2018-05" db="EMBL/GenBank/DDBJ databases">
        <authorList>
            <person name="Lanie J.A."/>
            <person name="Ng W.-L."/>
            <person name="Kazmierczak K.M."/>
            <person name="Andrzejewski T.M."/>
            <person name="Davidsen T.M."/>
            <person name="Wayne K.J."/>
            <person name="Tettelin H."/>
            <person name="Glass J.I."/>
            <person name="Rusch D."/>
            <person name="Podicherti R."/>
            <person name="Tsui H.-C.T."/>
            <person name="Winkler M.E."/>
        </authorList>
    </citation>
    <scope>NUCLEOTIDE SEQUENCE</scope>
</reference>
<dbReference type="GO" id="GO:0009425">
    <property type="term" value="C:bacterial-type flagellum basal body"/>
    <property type="evidence" value="ECO:0007669"/>
    <property type="project" value="InterPro"/>
</dbReference>
<evidence type="ECO:0000256" key="2">
    <source>
        <dbReference type="ARBA" id="ARBA00009226"/>
    </source>
</evidence>
<comment type="similarity">
    <text evidence="2">Belongs to the FliN/MopA/SpaO family.</text>
</comment>
<evidence type="ECO:0000256" key="4">
    <source>
        <dbReference type="ARBA" id="ARBA00022500"/>
    </source>
</evidence>
<feature type="compositionally biased region" description="Basic residues" evidence="7">
    <location>
        <begin position="1"/>
        <end position="10"/>
    </location>
</feature>
<accession>A0A381NL54</accession>
<dbReference type="PANTHER" id="PTHR43484:SF1">
    <property type="entry name" value="FLAGELLAR MOTOR SWITCH PROTEIN FLIN"/>
    <property type="match status" value="1"/>
</dbReference>
<protein>
    <recommendedName>
        <fullName evidence="8">Flagellar motor switch protein FliN-like C-terminal domain-containing protein</fullName>
    </recommendedName>
</protein>
<dbReference type="Pfam" id="PF01052">
    <property type="entry name" value="FliMN_C"/>
    <property type="match status" value="1"/>
</dbReference>
<dbReference type="Gene3D" id="2.30.330.10">
    <property type="entry name" value="SpoA-like"/>
    <property type="match status" value="1"/>
</dbReference>
<evidence type="ECO:0000256" key="3">
    <source>
        <dbReference type="ARBA" id="ARBA00022475"/>
    </source>
</evidence>
<keyword evidence="5" id="KW-0283">Flagellar rotation</keyword>
<dbReference type="InterPro" id="IPR036429">
    <property type="entry name" value="SpoA-like_sf"/>
</dbReference>
<sequence length="104" mass="11744">MSSRKQKKKTPEKQLGPQIQKLMEMPVTARLVLGECKMEIEEILKLGQGSMLELDTPVKKNLKLYINDEEIAKAKSVIVGQQFGAQITEISSTKDRLKDLTDLE</sequence>
<dbReference type="InterPro" id="IPR001172">
    <property type="entry name" value="FliN_T3SS_HrcQb"/>
</dbReference>
<proteinExistence type="inferred from homology"/>
<dbReference type="AlphaFoldDB" id="A0A381NL54"/>
<feature type="domain" description="Flagellar motor switch protein FliN-like C-terminal" evidence="8">
    <location>
        <begin position="20"/>
        <end position="90"/>
    </location>
</feature>
<dbReference type="InterPro" id="IPR001543">
    <property type="entry name" value="FliN-like_C"/>
</dbReference>
<feature type="region of interest" description="Disordered" evidence="7">
    <location>
        <begin position="1"/>
        <end position="20"/>
    </location>
</feature>
<comment type="subcellular location">
    <subcellularLocation>
        <location evidence="1">Cell membrane</location>
        <topology evidence="1">Peripheral membrane protein</topology>
        <orientation evidence="1">Cytoplasmic side</orientation>
    </subcellularLocation>
</comment>
<dbReference type="GO" id="GO:0005886">
    <property type="term" value="C:plasma membrane"/>
    <property type="evidence" value="ECO:0007669"/>
    <property type="project" value="UniProtKB-SubCell"/>
</dbReference>
<evidence type="ECO:0000259" key="8">
    <source>
        <dbReference type="Pfam" id="PF01052"/>
    </source>
</evidence>
<dbReference type="EMBL" id="UINC01000442">
    <property type="protein sequence ID" value="SUZ55342.1"/>
    <property type="molecule type" value="Genomic_DNA"/>
</dbReference>
<dbReference type="GO" id="GO:0071973">
    <property type="term" value="P:bacterial-type flagellum-dependent cell motility"/>
    <property type="evidence" value="ECO:0007669"/>
    <property type="project" value="InterPro"/>
</dbReference>
<evidence type="ECO:0000256" key="1">
    <source>
        <dbReference type="ARBA" id="ARBA00004413"/>
    </source>
</evidence>
<evidence type="ECO:0000256" key="7">
    <source>
        <dbReference type="SAM" id="MobiDB-lite"/>
    </source>
</evidence>
<dbReference type="SUPFAM" id="SSF101801">
    <property type="entry name" value="Surface presentation of antigens (SPOA)"/>
    <property type="match status" value="1"/>
</dbReference>
<evidence type="ECO:0000256" key="6">
    <source>
        <dbReference type="ARBA" id="ARBA00023136"/>
    </source>
</evidence>
<evidence type="ECO:0000256" key="5">
    <source>
        <dbReference type="ARBA" id="ARBA00022779"/>
    </source>
</evidence>
<dbReference type="GO" id="GO:0006935">
    <property type="term" value="P:chemotaxis"/>
    <property type="evidence" value="ECO:0007669"/>
    <property type="project" value="UniProtKB-KW"/>
</dbReference>
<keyword evidence="4" id="KW-0145">Chemotaxis</keyword>
<dbReference type="PANTHER" id="PTHR43484">
    <property type="match status" value="1"/>
</dbReference>
<keyword evidence="6" id="KW-0472">Membrane</keyword>